<dbReference type="InterPro" id="IPR052202">
    <property type="entry name" value="Yeast_MetPath_Reg"/>
</dbReference>
<dbReference type="GO" id="GO:0005634">
    <property type="term" value="C:nucleus"/>
    <property type="evidence" value="ECO:0007669"/>
    <property type="project" value="UniProtKB-SubCell"/>
</dbReference>
<keyword evidence="7" id="KW-0804">Transcription</keyword>
<dbReference type="Pfam" id="PF07690">
    <property type="entry name" value="MFS_1"/>
    <property type="match status" value="1"/>
</dbReference>
<dbReference type="InterPro" id="IPR020846">
    <property type="entry name" value="MFS_dom"/>
</dbReference>
<dbReference type="GO" id="GO:0016020">
    <property type="term" value="C:membrane"/>
    <property type="evidence" value="ECO:0007669"/>
    <property type="project" value="UniProtKB-SubCell"/>
</dbReference>
<keyword evidence="6" id="KW-0238">DNA-binding</keyword>
<evidence type="ECO:0000256" key="3">
    <source>
        <dbReference type="ARBA" id="ARBA00022723"/>
    </source>
</evidence>
<dbReference type="OrthoDB" id="5373550at2759"/>
<evidence type="ECO:0000256" key="7">
    <source>
        <dbReference type="ARBA" id="ARBA00023163"/>
    </source>
</evidence>
<reference evidence="12 13" key="1">
    <citation type="submission" date="2017-01" db="EMBL/GenBank/DDBJ databases">
        <title>The recent genome duplication of the halophilic yeast Hortaea werneckii: insights from long-read sequencing.</title>
        <authorList>
            <person name="Sinha S."/>
            <person name="Flibotte S."/>
            <person name="Neira M."/>
            <person name="Lenassi M."/>
            <person name="Gostincar C."/>
            <person name="Stajich J.E."/>
            <person name="Nislow C.E."/>
        </authorList>
    </citation>
    <scope>NUCLEOTIDE SEQUENCE [LARGE SCALE GENOMIC DNA]</scope>
    <source>
        <strain evidence="12 13">EXF-2000</strain>
    </source>
</reference>
<evidence type="ECO:0000256" key="6">
    <source>
        <dbReference type="ARBA" id="ARBA00023125"/>
    </source>
</evidence>
<evidence type="ECO:0000259" key="11">
    <source>
        <dbReference type="PROSITE" id="PS50850"/>
    </source>
</evidence>
<feature type="region of interest" description="Disordered" evidence="9">
    <location>
        <begin position="565"/>
        <end position="599"/>
    </location>
</feature>
<evidence type="ECO:0000313" key="13">
    <source>
        <dbReference type="Proteomes" id="UP000194280"/>
    </source>
</evidence>
<dbReference type="PANTHER" id="PTHR47782:SF1">
    <property type="entry name" value="PYRIMIDINE PATHWAY REGULATORY PROTEIN 1"/>
    <property type="match status" value="1"/>
</dbReference>
<dbReference type="PROSITE" id="PS50850">
    <property type="entry name" value="MFS"/>
    <property type="match status" value="1"/>
</dbReference>
<dbReference type="EMBL" id="MUNK01000104">
    <property type="protein sequence ID" value="OTA31917.1"/>
    <property type="molecule type" value="Genomic_DNA"/>
</dbReference>
<feature type="region of interest" description="Disordered" evidence="9">
    <location>
        <begin position="680"/>
        <end position="706"/>
    </location>
</feature>
<feature type="transmembrane region" description="Helical" evidence="10">
    <location>
        <begin position="92"/>
        <end position="110"/>
    </location>
</feature>
<keyword evidence="13" id="KW-1185">Reference proteome</keyword>
<accession>A0A1Z5T7B3</accession>
<feature type="transmembrane region" description="Helical" evidence="10">
    <location>
        <begin position="116"/>
        <end position="138"/>
    </location>
</feature>
<dbReference type="GO" id="GO:0008270">
    <property type="term" value="F:zinc ion binding"/>
    <property type="evidence" value="ECO:0007669"/>
    <property type="project" value="InterPro"/>
</dbReference>
<feature type="compositionally biased region" description="Polar residues" evidence="9">
    <location>
        <begin position="567"/>
        <end position="594"/>
    </location>
</feature>
<feature type="transmembrane region" description="Helical" evidence="10">
    <location>
        <begin position="150"/>
        <end position="172"/>
    </location>
</feature>
<gene>
    <name evidence="12" type="ORF">BTJ68_09190</name>
</gene>
<dbReference type="InterPro" id="IPR036864">
    <property type="entry name" value="Zn2-C6_fun-type_DNA-bd_sf"/>
</dbReference>
<protein>
    <recommendedName>
        <fullName evidence="11">Major facilitator superfamily (MFS) profile domain-containing protein</fullName>
    </recommendedName>
</protein>
<dbReference type="GO" id="GO:0000981">
    <property type="term" value="F:DNA-binding transcription factor activity, RNA polymerase II-specific"/>
    <property type="evidence" value="ECO:0007669"/>
    <property type="project" value="InterPro"/>
</dbReference>
<dbReference type="GO" id="GO:0006351">
    <property type="term" value="P:DNA-templated transcription"/>
    <property type="evidence" value="ECO:0007669"/>
    <property type="project" value="InterPro"/>
</dbReference>
<organism evidence="12 13">
    <name type="scientific">Hortaea werneckii EXF-2000</name>
    <dbReference type="NCBI Taxonomy" id="1157616"/>
    <lineage>
        <taxon>Eukaryota</taxon>
        <taxon>Fungi</taxon>
        <taxon>Dikarya</taxon>
        <taxon>Ascomycota</taxon>
        <taxon>Pezizomycotina</taxon>
        <taxon>Dothideomycetes</taxon>
        <taxon>Dothideomycetidae</taxon>
        <taxon>Mycosphaerellales</taxon>
        <taxon>Teratosphaeriaceae</taxon>
        <taxon>Hortaea</taxon>
    </lineage>
</organism>
<feature type="transmembrane region" description="Helical" evidence="10">
    <location>
        <begin position="192"/>
        <end position="216"/>
    </location>
</feature>
<dbReference type="InterPro" id="IPR011701">
    <property type="entry name" value="MFS"/>
</dbReference>
<dbReference type="FunCoup" id="A0A1Z5T7B3">
    <property type="interactions" value="254"/>
</dbReference>
<dbReference type="VEuPathDB" id="FungiDB:BTJ68_09190"/>
<dbReference type="CDD" id="cd14723">
    <property type="entry name" value="ZIP_Ppr1"/>
    <property type="match status" value="1"/>
</dbReference>
<dbReference type="GO" id="GO:0022857">
    <property type="term" value="F:transmembrane transporter activity"/>
    <property type="evidence" value="ECO:0007669"/>
    <property type="project" value="InterPro"/>
</dbReference>
<keyword evidence="4" id="KW-0862">Zinc</keyword>
<evidence type="ECO:0000256" key="4">
    <source>
        <dbReference type="ARBA" id="ARBA00022833"/>
    </source>
</evidence>
<comment type="caution">
    <text evidence="12">The sequence shown here is derived from an EMBL/GenBank/DDBJ whole genome shotgun (WGS) entry which is preliminary data.</text>
</comment>
<dbReference type="Gene3D" id="1.20.1250.20">
    <property type="entry name" value="MFS general substrate transporter like domains"/>
    <property type="match status" value="1"/>
</dbReference>
<feature type="transmembrane region" description="Helical" evidence="10">
    <location>
        <begin position="660"/>
        <end position="678"/>
    </location>
</feature>
<dbReference type="Gene3D" id="4.10.240.10">
    <property type="entry name" value="Zn(2)-C6 fungal-type DNA-binding domain"/>
    <property type="match status" value="1"/>
</dbReference>
<feature type="transmembrane region" description="Helical" evidence="10">
    <location>
        <begin position="1031"/>
        <end position="1054"/>
    </location>
</feature>
<sequence>MALPAYSPAQHAQQSFPLRQMVVLGLCRICEPIAFMSIFPYIYYMIESFNITNDGKQIALYAGLVTSAFAFAECLAGPFWGRLSDKYGRKPILLTGIAGTGISMLAFGFARDLPTALIARALGGILNGNIGVLQTTVAEVITVEAHQARAYAIMPFVWCLGSIIGSAMGGALADPVRNYPTMFSQHTIFERYPYLLTNLVCAAAVAFSMTVGFLFLEETHEDKKERRDLGLEMGAWIIRRFKRAAKAPLSARKGNYSDESYTLVRDDDLPPDYSSTASSPALAPVSGLPPPAYRSIEGSPRNSEADGDDVVTGQAKADFLEEQRVAREPGLSSAFTRQVIYNIVGFGILAYHTISAEQLLPVLFSMPESDTPPSLPFKFTGGFALPTKAIGGILAAQGFVQMIATMVVFPIKLPRCTGCEKAKVQCVGFDPVSKRQIPRSYVYYLETRVNSLEGILQAHGIACPPPSEDFSISDVIKPGVNVPFPPQDEDGPPTRSARPPTEGAGGDAVDPDLEGPVDQEQLNKLAKNISMVSVQGMSDPRQHGAGGTIGIPFAKVVYAAVKSSVAQPQNERPSQRPTKSLPNAPATSSGSNGADTFFGLNTRPAIKPAPFPDEKTGMNLIKLYFEYANPQMPILHRGEFMTLAHRVFAADPKKRKPRELYLMNIVFAIGSGIIMNTSKSDGVAPNPEYDDEDSPPNAKRARTAKPQYQPEEYHSSAIGHLDSFLVSAPATDSAGGGLEELQAVLLLAGLALLRPVAPGLWYIIGVAVRLAIDLGLHCEDVDGQLDTEPGFADGGDAAAKSFGKKQWARDLRRRLWWCVYSFDRLVSTCVGRPVGFTDQVVTTEFPSLLDDDYIKPTGFTKPPNQVEMPSYKLVAHHYFRLRLLQSEILQVLAWGQTEHARATCTNPFMNTDLLNPFLHKFRSFRDWRADVDRRLWEWRESAPKQSCTGVAFTPLFLELNYWQAVISLYRQSLAVPAPLAGEASPSMAQGMRSPGAGSMEAKEDEEMVFMKVAQAGQTVLKIYRQLHRLKLVNYTFLATHHLFMSGISFLYAIWHSTLVRSQLTLDDVDFTVLIATSVLGDLSDKCPPADSCREAFVRMSKATISMVMSTTGFGNASTLGSQPLNSPEGSSYFRNLCTPHHSPGSLQTQPATQMPQFDMNLKELFSDEELANRTPHFSYPSITMPQDSETSSPAYATMTNYPIPKQEGAFSRPAMQATPGAPQYHQQQQPQSPANRQYPMSNAQQYQPITETILRGQPDFAFGDLDFLDTLPASDQPALGWGNPGEFDLGFGTGGTAYDPNGSWDPSGGLDLFDGFFFGNSGNGL</sequence>
<feature type="region of interest" description="Disordered" evidence="9">
    <location>
        <begin position="1213"/>
        <end position="1238"/>
    </location>
</feature>
<dbReference type="CDD" id="cd17330">
    <property type="entry name" value="MFS_SLC46_TetA_like"/>
    <property type="match status" value="1"/>
</dbReference>
<feature type="transmembrane region" description="Helical" evidence="10">
    <location>
        <begin position="21"/>
        <end position="46"/>
    </location>
</feature>
<evidence type="ECO:0000256" key="8">
    <source>
        <dbReference type="ARBA" id="ARBA00023242"/>
    </source>
</evidence>
<keyword evidence="10" id="KW-0812">Transmembrane</keyword>
<dbReference type="InParanoid" id="A0A1Z5T7B3"/>
<keyword evidence="3" id="KW-0479">Metal-binding</keyword>
<dbReference type="Proteomes" id="UP000194280">
    <property type="component" value="Unassembled WGS sequence"/>
</dbReference>
<evidence type="ECO:0000256" key="2">
    <source>
        <dbReference type="ARBA" id="ARBA00004141"/>
    </source>
</evidence>
<keyword evidence="5" id="KW-0805">Transcription regulation</keyword>
<evidence type="ECO:0000313" key="12">
    <source>
        <dbReference type="EMBL" id="OTA31917.1"/>
    </source>
</evidence>
<evidence type="ECO:0000256" key="9">
    <source>
        <dbReference type="SAM" id="MobiDB-lite"/>
    </source>
</evidence>
<keyword evidence="10" id="KW-1133">Transmembrane helix</keyword>
<dbReference type="SUPFAM" id="SSF103473">
    <property type="entry name" value="MFS general substrate transporter"/>
    <property type="match status" value="1"/>
</dbReference>
<dbReference type="PANTHER" id="PTHR47782">
    <property type="entry name" value="ZN(II)2CYS6 TRANSCRIPTION FACTOR (EUROFUNG)-RELATED"/>
    <property type="match status" value="1"/>
</dbReference>
<dbReference type="SMART" id="SM00906">
    <property type="entry name" value="Fungal_trans"/>
    <property type="match status" value="1"/>
</dbReference>
<feature type="region of interest" description="Disordered" evidence="9">
    <location>
        <begin position="479"/>
        <end position="515"/>
    </location>
</feature>
<keyword evidence="10" id="KW-0472">Membrane</keyword>
<evidence type="ECO:0000256" key="5">
    <source>
        <dbReference type="ARBA" id="ARBA00023015"/>
    </source>
</evidence>
<feature type="compositionally biased region" description="Low complexity" evidence="9">
    <location>
        <begin position="1222"/>
        <end position="1237"/>
    </location>
</feature>
<proteinExistence type="predicted"/>
<dbReference type="CDD" id="cd12148">
    <property type="entry name" value="fungal_TF_MHR"/>
    <property type="match status" value="1"/>
</dbReference>
<name>A0A1Z5T7B3_HORWE</name>
<dbReference type="GO" id="GO:0045944">
    <property type="term" value="P:positive regulation of transcription by RNA polymerase II"/>
    <property type="evidence" value="ECO:0007669"/>
    <property type="project" value="TreeGrafter"/>
</dbReference>
<feature type="transmembrane region" description="Helical" evidence="10">
    <location>
        <begin position="58"/>
        <end position="80"/>
    </location>
</feature>
<dbReference type="InterPro" id="IPR007219">
    <property type="entry name" value="XnlR_reg_dom"/>
</dbReference>
<evidence type="ECO:0000256" key="10">
    <source>
        <dbReference type="SAM" id="Phobius"/>
    </source>
</evidence>
<dbReference type="GO" id="GO:0043565">
    <property type="term" value="F:sequence-specific DNA binding"/>
    <property type="evidence" value="ECO:0007669"/>
    <property type="project" value="TreeGrafter"/>
</dbReference>
<keyword evidence="8" id="KW-0539">Nucleus</keyword>
<evidence type="ECO:0000256" key="1">
    <source>
        <dbReference type="ARBA" id="ARBA00004123"/>
    </source>
</evidence>
<dbReference type="Pfam" id="PF04082">
    <property type="entry name" value="Fungal_trans"/>
    <property type="match status" value="1"/>
</dbReference>
<feature type="domain" description="Major facilitator superfamily (MFS) profile" evidence="11">
    <location>
        <begin position="1"/>
        <end position="220"/>
    </location>
</feature>
<feature type="transmembrane region" description="Helical" evidence="10">
    <location>
        <begin position="743"/>
        <end position="764"/>
    </location>
</feature>
<comment type="subcellular location">
    <subcellularLocation>
        <location evidence="2">Membrane</location>
        <topology evidence="2">Multi-pass membrane protein</topology>
    </subcellularLocation>
    <subcellularLocation>
        <location evidence="1">Nucleus</location>
    </subcellularLocation>
</comment>
<dbReference type="InterPro" id="IPR036259">
    <property type="entry name" value="MFS_trans_sf"/>
</dbReference>
<feature type="region of interest" description="Disordered" evidence="9">
    <location>
        <begin position="267"/>
        <end position="309"/>
    </location>
</feature>